<keyword evidence="2" id="KW-1185">Reference proteome</keyword>
<organism evidence="1 2">
    <name type="scientific">Holotrichia oblita</name>
    <name type="common">Chafer beetle</name>
    <dbReference type="NCBI Taxonomy" id="644536"/>
    <lineage>
        <taxon>Eukaryota</taxon>
        <taxon>Metazoa</taxon>
        <taxon>Ecdysozoa</taxon>
        <taxon>Arthropoda</taxon>
        <taxon>Hexapoda</taxon>
        <taxon>Insecta</taxon>
        <taxon>Pterygota</taxon>
        <taxon>Neoptera</taxon>
        <taxon>Endopterygota</taxon>
        <taxon>Coleoptera</taxon>
        <taxon>Polyphaga</taxon>
        <taxon>Scarabaeiformia</taxon>
        <taxon>Scarabaeidae</taxon>
        <taxon>Melolonthinae</taxon>
        <taxon>Holotrichia</taxon>
    </lineage>
</organism>
<evidence type="ECO:0000313" key="2">
    <source>
        <dbReference type="Proteomes" id="UP001056778"/>
    </source>
</evidence>
<name>A0ACB9TMX5_HOLOL</name>
<dbReference type="EMBL" id="CM043016">
    <property type="protein sequence ID" value="KAI4468123.1"/>
    <property type="molecule type" value="Genomic_DNA"/>
</dbReference>
<comment type="caution">
    <text evidence="1">The sequence shown here is derived from an EMBL/GenBank/DDBJ whole genome shotgun (WGS) entry which is preliminary data.</text>
</comment>
<sequence>MEATEIQKAIDIVKNWRIGFARNTITRSDQLFVKFVNYKYMAAYNNNLRRPLTQLELLAEIENMSDDDIDAVLIPPEVDELTDEENVDDNIIGTETIPSDVTVIMNHAGVKMYLIYILLYSIALGAAVFAEDDIQNSTTALETMVLNSVTRLKMPKVKESSKYVKKYNEEQLQEALEAVRNGKPLREVSRKYNIPRATLQFRKSDKFVKPSFGPRPILSTEEEGILVKWIAESSKKGFPRRQEDIQASVKEFLDTVPRKNPFPDNCPQEGWYKAFLRRHPELTIRTAEGVTSASANVAENDIRKWFSEIRTYLDSKGYLNILDDATRVFNGDETCFSLCPKNTKVLAPRGSRNVYEVEQGSTKSTITVMFTFSAVGLTTPPIVIFPGKRLRGDIQASVPAAFKPIKTGWRKGGLEWRRSNPSDVLTKEKCCPILDKVIDKYSKEGNIRSGFRACGLYPFDENAIDYSKCLGHNKSDSVKEIDKNNSQSRTLTFEKFRDIVGKDHITKFKEMSAAPLNTEEGTDKNVNILYRLWREIDTNAKATEISDRDGSTNTVDANNNQDAKQYFLKETANEECVEFRINDTVARNESQDITSIKINAHNVEEYPRENIVPVLPNVAENLTDFNRKTGNEMFIDAQYFDIENMPIIFDQENEEQPI</sequence>
<evidence type="ECO:0000313" key="1">
    <source>
        <dbReference type="EMBL" id="KAI4468123.1"/>
    </source>
</evidence>
<gene>
    <name evidence="1" type="ORF">MML48_2g00019797</name>
</gene>
<dbReference type="Proteomes" id="UP001056778">
    <property type="component" value="Chromosome 2"/>
</dbReference>
<accession>A0ACB9TMX5</accession>
<protein>
    <submittedName>
        <fullName evidence="1">Uncharacterized protein</fullName>
    </submittedName>
</protein>
<proteinExistence type="predicted"/>
<reference evidence="1" key="1">
    <citation type="submission" date="2022-04" db="EMBL/GenBank/DDBJ databases">
        <title>Chromosome-scale genome assembly of Holotrichia oblita Faldermann.</title>
        <authorList>
            <person name="Rongchong L."/>
        </authorList>
    </citation>
    <scope>NUCLEOTIDE SEQUENCE</scope>
    <source>
        <strain evidence="1">81SQS9</strain>
    </source>
</reference>